<comment type="caution">
    <text evidence="3">The sequence shown here is derived from an EMBL/GenBank/DDBJ whole genome shotgun (WGS) entry which is preliminary data.</text>
</comment>
<keyword evidence="2" id="KW-0812">Transmembrane</keyword>
<keyword evidence="4" id="KW-1185">Reference proteome</keyword>
<feature type="compositionally biased region" description="Basic and acidic residues" evidence="1">
    <location>
        <begin position="12"/>
        <end position="28"/>
    </location>
</feature>
<feature type="compositionally biased region" description="Polar residues" evidence="1">
    <location>
        <begin position="1"/>
        <end position="11"/>
    </location>
</feature>
<name>A0A2P4YWX1_9CRYT</name>
<organism evidence="3 4">
    <name type="scientific">Cryptosporidium meleagridis</name>
    <dbReference type="NCBI Taxonomy" id="93969"/>
    <lineage>
        <taxon>Eukaryota</taxon>
        <taxon>Sar</taxon>
        <taxon>Alveolata</taxon>
        <taxon>Apicomplexa</taxon>
        <taxon>Conoidasida</taxon>
        <taxon>Coccidia</taxon>
        <taxon>Eucoccidiorida</taxon>
        <taxon>Eimeriorina</taxon>
        <taxon>Cryptosporidiidae</taxon>
        <taxon>Cryptosporidium</taxon>
    </lineage>
</organism>
<sequence length="996" mass="113870">MMETKMNNLEIENSKSNEGKGSECENGKDNPPAPMKIVIPKSMVIFVSAATAISIFVLAFHVIPTLVVSKQLLFEQKGLPLRTDHRIFSFMKQTINTRQNNFRGYNESPSNALKLEFLKYGGSESVQSFSKTRKLSEVTLDNTNSSLFTHENNTAYISGNHILNFNSDINSVPNLGLAETNSKFNSNYVCHQFVSISKNSSSTIENELTHNTKCKIHYVLANTLPKELNKFDLATINAFNHLSEASQSVKMIAEILENKQRDKGLLILMASKMNYEPDWKSSLERIHANWEFNTFVSQIILTSWAISKSFFPGRHYTSALDFGFMVLNIPQESDDEQTSIKIRASLDVVKSFISNLSLIIDGALSKLFSGPNYSILTENSLTQDLFANWTYFDHSFSFLSNYFNKNQSMLLEDYLTSAALDLSRLIEQLPLTIVDSAILARDNLDNLYKMNPAEMRFTNPNETQVVVIPPVERKKIAKYNYEEKFRRICIYQAHTEQRSILRSTPSRASMAEYARYHGYSYFLFDGSFYDSIPKKIITDWSKQGFYMKIFSGLKLLFWNLDKIGDIFGKILNDPGANLMSEKFYTDFLESVMPEYLNVDWDTHHNARIGSTGKIDSRGSSGKEGIQVTPSNIKADLCDYIVWFDLDIVITNKFFSIERILDSNTPEYNNKPPEIFRNIYKDAGEVVFFAARDSEWRNRNSFVNSGFFVLSRSRASLQTLFHTLALNPVKSQEIVLNGRFWPEQSTMAHAAFSIFNHSFSSPNQTYPFLDDKIATVDDIKKKIAGSTAILLTAYLGEIDRYMHSILASQRFANGFIHMSPDPYGDGPWHPGDLFVHAAGQYSPFRDNVLSGLLYSINTVGYTYDEINYFKNYCYCSLNFVYRGLDRLIEELTHEFIEFERARLNNPTQQLIEMNNVDLTFHFVKKLMAVKTRSSSKDVLIYPNQTSYEKIHFLRCNYSLSMATKWSIAEAFVLGCISVSGIAIIAFIFKFSRFYPIK</sequence>
<evidence type="ECO:0000313" key="4">
    <source>
        <dbReference type="Proteomes" id="UP000236928"/>
    </source>
</evidence>
<dbReference type="Proteomes" id="UP000236928">
    <property type="component" value="Unassembled WGS sequence"/>
</dbReference>
<dbReference type="EMBL" id="JIBK01000002">
    <property type="protein sequence ID" value="POM82278.1"/>
    <property type="molecule type" value="Genomic_DNA"/>
</dbReference>
<evidence type="ECO:0000256" key="2">
    <source>
        <dbReference type="SAM" id="Phobius"/>
    </source>
</evidence>
<reference evidence="3 4" key="1">
    <citation type="submission" date="2014-04" db="EMBL/GenBank/DDBJ databases">
        <title>Comparative Genomics of Cryptosporidium Species.</title>
        <authorList>
            <person name="Silva J.C."/>
            <person name="Su Q."/>
            <person name="Chalmers R."/>
            <person name="Chibucos M.C."/>
            <person name="Elwin K."/>
            <person name="Godinez A."/>
            <person name="Guo F."/>
            <person name="Huynh K."/>
            <person name="Orvis J."/>
            <person name="Ott S."/>
            <person name="Sadzewicz L."/>
            <person name="Sengamalay N."/>
            <person name="Shetty A."/>
            <person name="Sun M."/>
            <person name="Tallon L."/>
            <person name="Xiao L."/>
            <person name="Zhang H."/>
            <person name="Fraser C.M."/>
            <person name="Zhu G."/>
            <person name="Kissinger J."/>
            <person name="Widmer G."/>
        </authorList>
    </citation>
    <scope>NUCLEOTIDE SEQUENCE [LARGE SCALE GENOMIC DNA]</scope>
    <source>
        <strain evidence="3 4">UKMEL1</strain>
    </source>
</reference>
<evidence type="ECO:0000313" key="3">
    <source>
        <dbReference type="EMBL" id="POM82278.1"/>
    </source>
</evidence>
<protein>
    <submittedName>
        <fullName evidence="3">Uncharacterized protein</fullName>
    </submittedName>
</protein>
<feature type="region of interest" description="Disordered" evidence="1">
    <location>
        <begin position="1"/>
        <end position="33"/>
    </location>
</feature>
<dbReference type="OrthoDB" id="337826at2759"/>
<dbReference type="VEuPathDB" id="CryptoDB:CmeUKMEL1_01595"/>
<proteinExistence type="predicted"/>
<keyword evidence="2" id="KW-1133">Transmembrane helix</keyword>
<feature type="transmembrane region" description="Helical" evidence="2">
    <location>
        <begin position="964"/>
        <end position="987"/>
    </location>
</feature>
<evidence type="ECO:0000256" key="1">
    <source>
        <dbReference type="SAM" id="MobiDB-lite"/>
    </source>
</evidence>
<feature type="transmembrane region" description="Helical" evidence="2">
    <location>
        <begin position="43"/>
        <end position="63"/>
    </location>
</feature>
<dbReference type="AlphaFoldDB" id="A0A2P4YWX1"/>
<gene>
    <name evidence="3" type="ORF">CmeUKMEL1_01595</name>
</gene>
<accession>A0A2P4YWX1</accession>
<keyword evidence="2" id="KW-0472">Membrane</keyword>